<dbReference type="Pfam" id="PF00057">
    <property type="entry name" value="Ldl_recept_a"/>
    <property type="match status" value="1"/>
</dbReference>
<organism evidence="5 6">
    <name type="scientific">Cotesia typhae</name>
    <dbReference type="NCBI Taxonomy" id="2053667"/>
    <lineage>
        <taxon>Eukaryota</taxon>
        <taxon>Metazoa</taxon>
        <taxon>Ecdysozoa</taxon>
        <taxon>Arthropoda</taxon>
        <taxon>Hexapoda</taxon>
        <taxon>Insecta</taxon>
        <taxon>Pterygota</taxon>
        <taxon>Neoptera</taxon>
        <taxon>Endopterygota</taxon>
        <taxon>Hymenoptera</taxon>
        <taxon>Apocrita</taxon>
        <taxon>Ichneumonoidea</taxon>
        <taxon>Braconidae</taxon>
        <taxon>Microgastrinae</taxon>
        <taxon>Cotesia</taxon>
    </lineage>
</organism>
<dbReference type="SMART" id="SM00063">
    <property type="entry name" value="FRI"/>
    <property type="match status" value="1"/>
</dbReference>
<dbReference type="PANTHER" id="PTHR24258:SF146">
    <property type="entry name" value="ATRIAL NATRIURETIC PEPTIDE-CONVERTING ENZYME"/>
    <property type="match status" value="1"/>
</dbReference>
<evidence type="ECO:0000256" key="1">
    <source>
        <dbReference type="ARBA" id="ARBA00023157"/>
    </source>
</evidence>
<evidence type="ECO:0000256" key="3">
    <source>
        <dbReference type="PROSITE-ProRule" id="PRU00124"/>
    </source>
</evidence>
<accession>A0A8J5RDL9</accession>
<dbReference type="Proteomes" id="UP000729913">
    <property type="component" value="Unassembled WGS sequence"/>
</dbReference>
<evidence type="ECO:0000259" key="4">
    <source>
        <dbReference type="PROSITE" id="PS50038"/>
    </source>
</evidence>
<sequence>MSTTVTTPMTTTATLPPRSCSPLELTYCKHLSFNITSYPNIFGHQSLGEVEEDVIAFRELVDAECYRLAYDFVCQVLQPACVEGTPEATIKLPCRSFCREFWSGCGNRLPDRIKNALDCSNFPEYADEGSCVRDLQNKALSPRICDGIVDCPDLSDEKNCAYCQEDHMHCGIGRTCIPTSKRCDGKADCPNGLDEKDCLFLAQSVSSVKNQPIDTPLSVKYTHEGYVIFNEKGTVGKLCIENLNATLPQTEMDTVLQTAAASLCTLLTYNGMSSVEMRIDDEEDVEYVHMEDPLASEISFVRAPCPSKQVMYVRCAELECGIQALKTKTGTKVLNKIAEPGDWPWHVALFKEDTHVCDATLVSSNWLLTTASCFQGQPKAEWSARLGTVRLSRDLLQRVQLKYSAMEKCENISIASVNGICTDAVYSTDDCNEEELAGTPMICLLPDERRWALAGVSSWRIACSKAAIERPRLYDKVSSNIAWIKSTIA</sequence>
<dbReference type="Pfam" id="PF00089">
    <property type="entry name" value="Trypsin"/>
    <property type="match status" value="1"/>
</dbReference>
<comment type="caution">
    <text evidence="5">The sequence shown here is derived from an EMBL/GenBank/DDBJ whole genome shotgun (WGS) entry which is preliminary data.</text>
</comment>
<feature type="disulfide bond" evidence="3">
    <location>
        <begin position="183"/>
        <end position="198"/>
    </location>
</feature>
<evidence type="ECO:0000256" key="2">
    <source>
        <dbReference type="PROSITE-ProRule" id="PRU00090"/>
    </source>
</evidence>
<protein>
    <recommendedName>
        <fullName evidence="4">FZ domain-containing protein</fullName>
    </recommendedName>
</protein>
<dbReference type="GO" id="GO:0006508">
    <property type="term" value="P:proteolysis"/>
    <property type="evidence" value="ECO:0007669"/>
    <property type="project" value="InterPro"/>
</dbReference>
<dbReference type="InterPro" id="IPR002172">
    <property type="entry name" value="LDrepeatLR_classA_rpt"/>
</dbReference>
<dbReference type="Pfam" id="PF01392">
    <property type="entry name" value="Fz"/>
    <property type="match status" value="1"/>
</dbReference>
<keyword evidence="1 3" id="KW-1015">Disulfide bond</keyword>
<dbReference type="SMART" id="SM00020">
    <property type="entry name" value="Tryp_SPc"/>
    <property type="match status" value="1"/>
</dbReference>
<dbReference type="CDD" id="cd00112">
    <property type="entry name" value="LDLa"/>
    <property type="match status" value="2"/>
</dbReference>
<dbReference type="SMART" id="SM00192">
    <property type="entry name" value="LDLa"/>
    <property type="match status" value="2"/>
</dbReference>
<dbReference type="PROSITE" id="PS50068">
    <property type="entry name" value="LDLRA_2"/>
    <property type="match status" value="2"/>
</dbReference>
<name>A0A8J5RDL9_9HYME</name>
<feature type="disulfide bond" evidence="2">
    <location>
        <begin position="20"/>
        <end position="81"/>
    </location>
</feature>
<dbReference type="InterPro" id="IPR001254">
    <property type="entry name" value="Trypsin_dom"/>
</dbReference>
<feature type="domain" description="FZ" evidence="4">
    <location>
        <begin position="20"/>
        <end position="134"/>
    </location>
</feature>
<evidence type="ECO:0000313" key="6">
    <source>
        <dbReference type="Proteomes" id="UP000729913"/>
    </source>
</evidence>
<dbReference type="OrthoDB" id="5985572at2759"/>
<comment type="caution">
    <text evidence="3">Lacks conserved residue(s) required for the propagation of feature annotation.</text>
</comment>
<dbReference type="PANTHER" id="PTHR24258">
    <property type="entry name" value="SERINE PROTEASE-RELATED"/>
    <property type="match status" value="1"/>
</dbReference>
<dbReference type="CDD" id="cd07066">
    <property type="entry name" value="CRD_FZ"/>
    <property type="match status" value="1"/>
</dbReference>
<reference evidence="5" key="1">
    <citation type="submission" date="2020-03" db="EMBL/GenBank/DDBJ databases">
        <authorList>
            <person name="Chebbi M.A."/>
            <person name="Drezen J.M."/>
        </authorList>
    </citation>
    <scope>NUCLEOTIDE SEQUENCE</scope>
    <source>
        <tissue evidence="5">Whole body</tissue>
    </source>
</reference>
<evidence type="ECO:0000313" key="5">
    <source>
        <dbReference type="EMBL" id="KAG8037359.1"/>
    </source>
</evidence>
<proteinExistence type="predicted"/>
<reference evidence="5" key="2">
    <citation type="submission" date="2021-04" db="EMBL/GenBank/DDBJ databases">
        <title>Genome-wide patterns of bracovirus chromosomal integration into multiple host tissues during parasitism.</title>
        <authorList>
            <person name="Chebbi M.A.C."/>
        </authorList>
    </citation>
    <scope>NUCLEOTIDE SEQUENCE</scope>
    <source>
        <tissue evidence="5">Whole body</tissue>
    </source>
</reference>
<feature type="disulfide bond" evidence="3">
    <location>
        <begin position="145"/>
        <end position="160"/>
    </location>
</feature>
<keyword evidence="6" id="KW-1185">Reference proteome</keyword>
<dbReference type="GO" id="GO:0004252">
    <property type="term" value="F:serine-type endopeptidase activity"/>
    <property type="evidence" value="ECO:0007669"/>
    <property type="project" value="InterPro"/>
</dbReference>
<gene>
    <name evidence="5" type="ORF">G9C98_005569</name>
</gene>
<dbReference type="AlphaFoldDB" id="A0A8J5RDL9"/>
<feature type="disulfide bond" evidence="2">
    <location>
        <begin position="28"/>
        <end position="74"/>
    </location>
</feature>
<dbReference type="PROSITE" id="PS50038">
    <property type="entry name" value="FZ"/>
    <property type="match status" value="1"/>
</dbReference>
<dbReference type="InterPro" id="IPR020067">
    <property type="entry name" value="Frizzled_dom"/>
</dbReference>
<dbReference type="EMBL" id="JAAOIC020000047">
    <property type="protein sequence ID" value="KAG8037359.1"/>
    <property type="molecule type" value="Genomic_DNA"/>
</dbReference>